<dbReference type="GO" id="GO:0032259">
    <property type="term" value="P:methylation"/>
    <property type="evidence" value="ECO:0007669"/>
    <property type="project" value="UniProtKB-KW"/>
</dbReference>
<dbReference type="InterPro" id="IPR001737">
    <property type="entry name" value="KsgA/Erm"/>
</dbReference>
<dbReference type="EMBL" id="FNFP01000011">
    <property type="protein sequence ID" value="SDL24939.1"/>
    <property type="molecule type" value="Genomic_DNA"/>
</dbReference>
<dbReference type="Gene3D" id="3.40.50.150">
    <property type="entry name" value="Vaccinia Virus protein VP39"/>
    <property type="match status" value="1"/>
</dbReference>
<dbReference type="STRING" id="393762.SAMN05660472_02881"/>
<dbReference type="Pfam" id="PF00398">
    <property type="entry name" value="RrnaAD"/>
    <property type="match status" value="1"/>
</dbReference>
<evidence type="ECO:0000256" key="3">
    <source>
        <dbReference type="ARBA" id="ARBA00022691"/>
    </source>
</evidence>
<reference evidence="5 6" key="1">
    <citation type="submission" date="2016-10" db="EMBL/GenBank/DDBJ databases">
        <authorList>
            <person name="de Groot N.N."/>
        </authorList>
    </citation>
    <scope>NUCLEOTIDE SEQUENCE [LARGE SCALE GENOMIC DNA]</scope>
    <source>
        <strain evidence="5 6">DSM 18346</strain>
    </source>
</reference>
<dbReference type="Proteomes" id="UP000198718">
    <property type="component" value="Unassembled WGS sequence"/>
</dbReference>
<evidence type="ECO:0000256" key="4">
    <source>
        <dbReference type="ARBA" id="ARBA00022884"/>
    </source>
</evidence>
<evidence type="ECO:0000313" key="6">
    <source>
        <dbReference type="Proteomes" id="UP000198718"/>
    </source>
</evidence>
<dbReference type="GO" id="GO:0003723">
    <property type="term" value="F:RNA binding"/>
    <property type="evidence" value="ECO:0007669"/>
    <property type="project" value="UniProtKB-KW"/>
</dbReference>
<keyword evidence="4" id="KW-0694">RNA-binding</keyword>
<evidence type="ECO:0000256" key="1">
    <source>
        <dbReference type="ARBA" id="ARBA00022603"/>
    </source>
</evidence>
<accession>A0A1G9II75</accession>
<dbReference type="SUPFAM" id="SSF53335">
    <property type="entry name" value="S-adenosyl-L-methionine-dependent methyltransferases"/>
    <property type="match status" value="1"/>
</dbReference>
<evidence type="ECO:0000313" key="5">
    <source>
        <dbReference type="EMBL" id="SDL24939.1"/>
    </source>
</evidence>
<evidence type="ECO:0000256" key="2">
    <source>
        <dbReference type="ARBA" id="ARBA00022679"/>
    </source>
</evidence>
<dbReference type="InterPro" id="IPR029063">
    <property type="entry name" value="SAM-dependent_MTases_sf"/>
</dbReference>
<keyword evidence="1 5" id="KW-0489">Methyltransferase</keyword>
<sequence length="187" mass="21827">MFKFLKEFVKKPRLIGAIAPSSKYLTEKMIENIDFLKSECIIEYGAGTGVFTEKLLARMKDDTLLLVFENNRNFYQELVKHYGHKKNVKIINDSAENVVRYMNEYNLTKVDYIVSGIPFASLPFNIAENILKDTKKILAAEGKFITFQYSLIKLQTFKIYFREINYKKVILNIPPAYVLNCRVQEEI</sequence>
<keyword evidence="6" id="KW-1185">Reference proteome</keyword>
<keyword evidence="2 5" id="KW-0808">Transferase</keyword>
<gene>
    <name evidence="5" type="ORF">SAMN05660472_02881</name>
</gene>
<dbReference type="CDD" id="cd02440">
    <property type="entry name" value="AdoMet_MTases"/>
    <property type="match status" value="1"/>
</dbReference>
<organism evidence="5 6">
    <name type="scientific">Natronincola ferrireducens</name>
    <dbReference type="NCBI Taxonomy" id="393762"/>
    <lineage>
        <taxon>Bacteria</taxon>
        <taxon>Bacillati</taxon>
        <taxon>Bacillota</taxon>
        <taxon>Clostridia</taxon>
        <taxon>Peptostreptococcales</taxon>
        <taxon>Natronincolaceae</taxon>
        <taxon>Natronincola</taxon>
    </lineage>
</organism>
<protein>
    <submittedName>
        <fullName evidence="5">Phospholipid N-methyltransferase</fullName>
    </submittedName>
</protein>
<dbReference type="GO" id="GO:0008168">
    <property type="term" value="F:methyltransferase activity"/>
    <property type="evidence" value="ECO:0007669"/>
    <property type="project" value="UniProtKB-KW"/>
</dbReference>
<dbReference type="OrthoDB" id="9805585at2"/>
<proteinExistence type="predicted"/>
<dbReference type="RefSeq" id="WP_090554856.1">
    <property type="nucleotide sequence ID" value="NZ_FNFP01000011.1"/>
</dbReference>
<keyword evidence="3" id="KW-0949">S-adenosyl-L-methionine</keyword>
<dbReference type="AlphaFoldDB" id="A0A1G9II75"/>
<name>A0A1G9II75_9FIRM</name>